<dbReference type="AlphaFoldDB" id="A0A0A1YPG0"/>
<evidence type="ECO:0000259" key="5">
    <source>
        <dbReference type="Pfam" id="PF13505"/>
    </source>
</evidence>
<evidence type="ECO:0000256" key="4">
    <source>
        <dbReference type="SAM" id="SignalP"/>
    </source>
</evidence>
<evidence type="ECO:0000313" key="7">
    <source>
        <dbReference type="Proteomes" id="UP000030063"/>
    </source>
</evidence>
<feature type="domain" description="Outer membrane protein beta-barrel" evidence="5">
    <location>
        <begin position="6"/>
        <end position="222"/>
    </location>
</feature>
<dbReference type="GO" id="GO:0016020">
    <property type="term" value="C:membrane"/>
    <property type="evidence" value="ECO:0007669"/>
    <property type="project" value="UniProtKB-SubCell"/>
</dbReference>
<dbReference type="PANTHER" id="PTHR34001:SF3">
    <property type="entry name" value="BLL7405 PROTEIN"/>
    <property type="match status" value="1"/>
</dbReference>
<dbReference type="RefSeq" id="WP_025163774.1">
    <property type="nucleotide sequence ID" value="NZ_AWSQ01000001.1"/>
</dbReference>
<dbReference type="Pfam" id="PF13505">
    <property type="entry name" value="OMP_b-brl"/>
    <property type="match status" value="1"/>
</dbReference>
<reference evidence="6 7" key="1">
    <citation type="journal article" date="2014" name="Genome Announc.">
        <title>Draft Genome Sequence of Petroleum Oil-Degrading Marine Bacterium Pseudomonas taeanensis Strain MS-3, Isolated from a Crude Oil-Contaminated Seashore.</title>
        <authorList>
            <person name="Lee S.Y."/>
            <person name="Kim S.H."/>
            <person name="Lee D.G."/>
            <person name="Shin S."/>
            <person name="Yun S.H."/>
            <person name="Choi C.W."/>
            <person name="Chung Y.H."/>
            <person name="Choi J.S."/>
            <person name="Kahng H.Y."/>
            <person name="Kim S.I."/>
        </authorList>
    </citation>
    <scope>NUCLEOTIDE SEQUENCE [LARGE SCALE GENOMIC DNA]</scope>
    <source>
        <strain evidence="6 7">MS-3</strain>
    </source>
</reference>
<dbReference type="PANTHER" id="PTHR34001">
    <property type="entry name" value="BLL7405 PROTEIN"/>
    <property type="match status" value="1"/>
</dbReference>
<dbReference type="SUPFAM" id="SSF56925">
    <property type="entry name" value="OMPA-like"/>
    <property type="match status" value="1"/>
</dbReference>
<dbReference type="eggNOG" id="COG3637">
    <property type="taxonomic scope" value="Bacteria"/>
</dbReference>
<sequence>MKYPLFLAALIASNVTLADNFNGPYLGAYSGYSWSEDEGKGQFQTTGVKSNWAQTTNPRGIQYGLLAGYNWTFENNLLLGIEADYEGRADDTDRDYQAFNGQPDPSYHATTELTEAGSLRGRAGYLFNKQFLLYATAGYSAVRVERTWQDTLAQVKESHTRWQDGWVAGVGAEYLLNANISARLEYRYADYGTEMVPANLWGEEYKQRLTSQALQAGIAYQF</sequence>
<organism evidence="6 7">
    <name type="scientific">Pseudomonas taeanensis MS-3</name>
    <dbReference type="NCBI Taxonomy" id="1395571"/>
    <lineage>
        <taxon>Bacteria</taxon>
        <taxon>Pseudomonadati</taxon>
        <taxon>Pseudomonadota</taxon>
        <taxon>Gammaproteobacteria</taxon>
        <taxon>Pseudomonadales</taxon>
        <taxon>Pseudomonadaceae</taxon>
        <taxon>Pseudomonas</taxon>
    </lineage>
</organism>
<name>A0A0A1YPG0_9PSED</name>
<protein>
    <recommendedName>
        <fullName evidence="5">Outer membrane protein beta-barrel domain-containing protein</fullName>
    </recommendedName>
</protein>
<dbReference type="InterPro" id="IPR011250">
    <property type="entry name" value="OMP/PagP_B-barrel"/>
</dbReference>
<feature type="chain" id="PRO_5001995994" description="Outer membrane protein beta-barrel domain-containing protein" evidence="4">
    <location>
        <begin position="19"/>
        <end position="222"/>
    </location>
</feature>
<dbReference type="InterPro" id="IPR051692">
    <property type="entry name" value="OMP-like"/>
</dbReference>
<feature type="signal peptide" evidence="4">
    <location>
        <begin position="1"/>
        <end position="18"/>
    </location>
</feature>
<comment type="subcellular location">
    <subcellularLocation>
        <location evidence="1">Membrane</location>
    </subcellularLocation>
</comment>
<dbReference type="Gene3D" id="2.40.160.20">
    <property type="match status" value="1"/>
</dbReference>
<evidence type="ECO:0000256" key="3">
    <source>
        <dbReference type="ARBA" id="ARBA00023136"/>
    </source>
</evidence>
<evidence type="ECO:0000313" key="6">
    <source>
        <dbReference type="EMBL" id="KFX70951.1"/>
    </source>
</evidence>
<keyword evidence="2 4" id="KW-0732">Signal</keyword>
<accession>A0A0A1YPG0</accession>
<keyword evidence="7" id="KW-1185">Reference proteome</keyword>
<evidence type="ECO:0000256" key="2">
    <source>
        <dbReference type="ARBA" id="ARBA00022729"/>
    </source>
</evidence>
<dbReference type="EMBL" id="AWSQ01000001">
    <property type="protein sequence ID" value="KFX70951.1"/>
    <property type="molecule type" value="Genomic_DNA"/>
</dbReference>
<dbReference type="STRING" id="1395571.TMS3_0103110"/>
<dbReference type="Proteomes" id="UP000030063">
    <property type="component" value="Unassembled WGS sequence"/>
</dbReference>
<gene>
    <name evidence="6" type="ORF">TMS3_0103110</name>
</gene>
<dbReference type="OrthoDB" id="6823661at2"/>
<proteinExistence type="predicted"/>
<keyword evidence="3" id="KW-0472">Membrane</keyword>
<comment type="caution">
    <text evidence="6">The sequence shown here is derived from an EMBL/GenBank/DDBJ whole genome shotgun (WGS) entry which is preliminary data.</text>
</comment>
<evidence type="ECO:0000256" key="1">
    <source>
        <dbReference type="ARBA" id="ARBA00004370"/>
    </source>
</evidence>
<dbReference type="InterPro" id="IPR027385">
    <property type="entry name" value="Beta-barrel_OMP"/>
</dbReference>